<reference evidence="2" key="1">
    <citation type="submission" date="2025-08" db="UniProtKB">
        <authorList>
            <consortium name="RefSeq"/>
        </authorList>
    </citation>
    <scope>IDENTIFICATION</scope>
</reference>
<evidence type="ECO:0000313" key="1">
    <source>
        <dbReference type="Proteomes" id="UP001652628"/>
    </source>
</evidence>
<proteinExistence type="predicted"/>
<dbReference type="AlphaFoldDB" id="A0AB39ZBV0"/>
<organism evidence="1 2">
    <name type="scientific">Drosophila suzukii</name>
    <name type="common">Spotted-wing drosophila fruit fly</name>
    <dbReference type="NCBI Taxonomy" id="28584"/>
    <lineage>
        <taxon>Eukaryota</taxon>
        <taxon>Metazoa</taxon>
        <taxon>Ecdysozoa</taxon>
        <taxon>Arthropoda</taxon>
        <taxon>Hexapoda</taxon>
        <taxon>Insecta</taxon>
        <taxon>Pterygota</taxon>
        <taxon>Neoptera</taxon>
        <taxon>Endopterygota</taxon>
        <taxon>Diptera</taxon>
        <taxon>Brachycera</taxon>
        <taxon>Muscomorpha</taxon>
        <taxon>Ephydroidea</taxon>
        <taxon>Drosophilidae</taxon>
        <taxon>Drosophila</taxon>
        <taxon>Sophophora</taxon>
    </lineage>
</organism>
<protein>
    <submittedName>
        <fullName evidence="2">Uncharacterized protein</fullName>
    </submittedName>
</protein>
<accession>A0AB39ZBV0</accession>
<dbReference type="RefSeq" id="XP_016932577.2">
    <property type="nucleotide sequence ID" value="XM_017077088.4"/>
</dbReference>
<gene>
    <name evidence="2" type="primary">LOC108011849</name>
</gene>
<evidence type="ECO:0000313" key="2">
    <source>
        <dbReference type="RefSeq" id="XP_016932577.2"/>
    </source>
</evidence>
<name>A0AB39ZBV0_DROSZ</name>
<dbReference type="GeneID" id="108011849"/>
<keyword evidence="1" id="KW-1185">Reference proteome</keyword>
<sequence length="154" mass="18017">MDTDRRPRLRRSARLRRVLLRRLLAILPVQNYRVIFFLDSRPSAARRIILNGPHPHLHVLSGPSVPNRPRFMRMDLSRPFNVVQSVLLPIARAPSAFPQWIRYTSVSRWDRPFGDVRGVLLMGMIVDSSVETLMRQNPTRAMSLILYIAHYFLY</sequence>
<dbReference type="Proteomes" id="UP001652628">
    <property type="component" value="Chromosome 3"/>
</dbReference>